<protein>
    <recommendedName>
        <fullName evidence="3">Ankyrin repeat protein</fullName>
    </recommendedName>
</protein>
<evidence type="ECO:0008006" key="3">
    <source>
        <dbReference type="Google" id="ProtNLM"/>
    </source>
</evidence>
<keyword evidence="2" id="KW-1185">Reference proteome</keyword>
<dbReference type="InterPro" id="IPR052050">
    <property type="entry name" value="SecEffector_AnkRepeat"/>
</dbReference>
<dbReference type="InterPro" id="IPR036770">
    <property type="entry name" value="Ankyrin_rpt-contain_sf"/>
</dbReference>
<dbReference type="EMBL" id="CAJPWZ010002675">
    <property type="protein sequence ID" value="CAG2242510.1"/>
    <property type="molecule type" value="Genomic_DNA"/>
</dbReference>
<dbReference type="Gene3D" id="1.25.40.20">
    <property type="entry name" value="Ankyrin repeat-containing domain"/>
    <property type="match status" value="1"/>
</dbReference>
<dbReference type="SUPFAM" id="SSF48403">
    <property type="entry name" value="Ankyrin repeat"/>
    <property type="match status" value="1"/>
</dbReference>
<organism evidence="1 2">
    <name type="scientific">Mytilus edulis</name>
    <name type="common">Blue mussel</name>
    <dbReference type="NCBI Taxonomy" id="6550"/>
    <lineage>
        <taxon>Eukaryota</taxon>
        <taxon>Metazoa</taxon>
        <taxon>Spiralia</taxon>
        <taxon>Lophotrochozoa</taxon>
        <taxon>Mollusca</taxon>
        <taxon>Bivalvia</taxon>
        <taxon>Autobranchia</taxon>
        <taxon>Pteriomorphia</taxon>
        <taxon>Mytilida</taxon>
        <taxon>Mytiloidea</taxon>
        <taxon>Mytilidae</taxon>
        <taxon>Mytilinae</taxon>
        <taxon>Mytilus</taxon>
    </lineage>
</organism>
<accession>A0A8S3UIE8</accession>
<proteinExistence type="predicted"/>
<dbReference type="PANTHER" id="PTHR46586">
    <property type="entry name" value="ANKYRIN REPEAT-CONTAINING PROTEIN"/>
    <property type="match status" value="1"/>
</dbReference>
<reference evidence="1" key="1">
    <citation type="submission" date="2021-03" db="EMBL/GenBank/DDBJ databases">
        <authorList>
            <person name="Bekaert M."/>
        </authorList>
    </citation>
    <scope>NUCLEOTIDE SEQUENCE</scope>
</reference>
<dbReference type="Proteomes" id="UP000683360">
    <property type="component" value="Unassembled WGS sequence"/>
</dbReference>
<name>A0A8S3UIE8_MYTED</name>
<sequence length="370" mass="43182">MMNKACSYGCLDVVTFILDKIDLQECDMIESINIVSNPPCLNDMNHDSIVLEIMYKACCCGYLDVVTFVLENTDHKKIDIMTAVYIAYSSINEMYDEDDIYEETEKYESMIKLILEKADHDLLDLKEIMNKACRFDCLDVVTFLLENSDHEKLHIMKAVNIAYSSISDEDDDDGDIYEKREKKEQLFKLILEKVDHDLLDLKEIMNKACRYNYLDVVTCLLENTDHEKLDLMEDVNTAYSSLWYRGDIDEQREKKEPLIKLIIKKVDHDLLDLKEIMNKACRYDCLDVVTCLLENTEHEKLDIMEAVNSAYNLLLDRGDIDEQRKKKEPVIKLILEKVDHDSLDLKEIMNKACLYDHLDVVTFLLEKCPS</sequence>
<gene>
    <name evidence="1" type="ORF">MEDL_54676</name>
</gene>
<dbReference type="AlphaFoldDB" id="A0A8S3UIE8"/>
<dbReference type="PANTHER" id="PTHR46586:SF3">
    <property type="entry name" value="ANKYRIN REPEAT-CONTAINING PROTEIN"/>
    <property type="match status" value="1"/>
</dbReference>
<dbReference type="OrthoDB" id="88801at2759"/>
<evidence type="ECO:0000313" key="1">
    <source>
        <dbReference type="EMBL" id="CAG2242510.1"/>
    </source>
</evidence>
<evidence type="ECO:0000313" key="2">
    <source>
        <dbReference type="Proteomes" id="UP000683360"/>
    </source>
</evidence>
<comment type="caution">
    <text evidence="1">The sequence shown here is derived from an EMBL/GenBank/DDBJ whole genome shotgun (WGS) entry which is preliminary data.</text>
</comment>